<dbReference type="GO" id="GO:0003677">
    <property type="term" value="F:DNA binding"/>
    <property type="evidence" value="ECO:0007669"/>
    <property type="project" value="InterPro"/>
</dbReference>
<reference evidence="2 3" key="1">
    <citation type="submission" date="2016-10" db="EMBL/GenBank/DDBJ databases">
        <authorList>
            <person name="de Groot N.N."/>
        </authorList>
    </citation>
    <scope>NUCLEOTIDE SEQUENCE [LARGE SCALE GENOMIC DNA]</scope>
    <source>
        <strain evidence="2 3">IBRC-M 10445</strain>
    </source>
</reference>
<gene>
    <name evidence="2" type="ORF">SAMN05216429_110105</name>
</gene>
<dbReference type="Proteomes" id="UP000199445">
    <property type="component" value="Unassembled WGS sequence"/>
</dbReference>
<protein>
    <recommendedName>
        <fullName evidence="4">Phage integrase family protein</fullName>
    </recommendedName>
</protein>
<dbReference type="OrthoDB" id="6911400at2"/>
<dbReference type="SUPFAM" id="SSF56349">
    <property type="entry name" value="DNA breaking-rejoining enzymes"/>
    <property type="match status" value="1"/>
</dbReference>
<dbReference type="AlphaFoldDB" id="A0A1I3WRJ8"/>
<dbReference type="GO" id="GO:0015074">
    <property type="term" value="P:DNA integration"/>
    <property type="evidence" value="ECO:0007669"/>
    <property type="project" value="InterPro"/>
</dbReference>
<organism evidence="2 3">
    <name type="scientific">Marinobacter persicus</name>
    <dbReference type="NCBI Taxonomy" id="930118"/>
    <lineage>
        <taxon>Bacteria</taxon>
        <taxon>Pseudomonadati</taxon>
        <taxon>Pseudomonadota</taxon>
        <taxon>Gammaproteobacteria</taxon>
        <taxon>Pseudomonadales</taxon>
        <taxon>Marinobacteraceae</taxon>
        <taxon>Marinobacter</taxon>
    </lineage>
</organism>
<evidence type="ECO:0008006" key="4">
    <source>
        <dbReference type="Google" id="ProtNLM"/>
    </source>
</evidence>
<accession>A0A1I3WRJ8</accession>
<dbReference type="InterPro" id="IPR011010">
    <property type="entry name" value="DNA_brk_join_enz"/>
</dbReference>
<dbReference type="RefSeq" id="WP_091705830.1">
    <property type="nucleotide sequence ID" value="NZ_BMYN01000006.1"/>
</dbReference>
<evidence type="ECO:0000313" key="2">
    <source>
        <dbReference type="EMBL" id="SFK10135.1"/>
    </source>
</evidence>
<sequence>MERSELTEDFETGLFRHPDGRVFVRCEFNPEDPVWIDVSSDSWSATYSGNQHICDWSKIDASPKLISSLQDVLKDRLRTNSPSYLSRCEISLRKFFRISEDIGLVLGDDFALLDTSSFLEIWSVLTSFDRSLIRSIYMECAEKNIAGADYGLAREIKDWRARNDVVQLRDVVQWNPEKGAFTAAEWEIVRGFLEHWDLNEHPHVIASKIFGRIMTETLKRPSQIWSMPKDALWVVPSSDGPDEYFLRIPKAKAQTGERPGVWQITESLGQAIQEYSQIPEIRTLQEQVNRLAVLPGRQGTPRWVQFGQVDAQSGKTCLQNLVRNEELISPRTGQVINLTPYRIRHTGGTAMALQGIAREQIQEILEHDSPFTCDAYIQAVGSDLMPALERATDRGVGEVFAILSEAYFFKGTITDDIGKKAIAIPTVNLHEPPANDAPVPAVVGGCGKQGTCTKHPFWACYNGCPHFLAWKEADHRKSLDYVESELTRWSKAEGGKERSKLHKDFDRIAASIREVVQQAEAVNGDAAV</sequence>
<dbReference type="Gene3D" id="1.10.443.10">
    <property type="entry name" value="Intergrase catalytic core"/>
    <property type="match status" value="1"/>
</dbReference>
<dbReference type="GO" id="GO:0006310">
    <property type="term" value="P:DNA recombination"/>
    <property type="evidence" value="ECO:0007669"/>
    <property type="project" value="UniProtKB-KW"/>
</dbReference>
<evidence type="ECO:0000256" key="1">
    <source>
        <dbReference type="ARBA" id="ARBA00023172"/>
    </source>
</evidence>
<evidence type="ECO:0000313" key="3">
    <source>
        <dbReference type="Proteomes" id="UP000199445"/>
    </source>
</evidence>
<keyword evidence="1" id="KW-0233">DNA recombination</keyword>
<dbReference type="InterPro" id="IPR013762">
    <property type="entry name" value="Integrase-like_cat_sf"/>
</dbReference>
<name>A0A1I3WRJ8_9GAMM</name>
<keyword evidence="3" id="KW-1185">Reference proteome</keyword>
<dbReference type="EMBL" id="FOSC01000010">
    <property type="protein sequence ID" value="SFK10135.1"/>
    <property type="molecule type" value="Genomic_DNA"/>
</dbReference>
<proteinExistence type="predicted"/>